<dbReference type="RefSeq" id="WP_193124189.1">
    <property type="nucleotide sequence ID" value="NZ_JADBGI010000026.1"/>
</dbReference>
<protein>
    <submittedName>
        <fullName evidence="4">MarR family transcriptional regulator</fullName>
    </submittedName>
</protein>
<reference evidence="4 5" key="1">
    <citation type="submission" date="2020-09" db="EMBL/GenBank/DDBJ databases">
        <title>Diversity and distribution of actinomycetes associated with coral in the coast of Hainan.</title>
        <authorList>
            <person name="Li F."/>
        </authorList>
    </citation>
    <scope>NUCLEOTIDE SEQUENCE [LARGE SCALE GENOMIC DNA]</scope>
    <source>
        <strain evidence="4 5">HNM0947</strain>
    </source>
</reference>
<dbReference type="PROSITE" id="PS50995">
    <property type="entry name" value="HTH_MARR_2"/>
    <property type="match status" value="1"/>
</dbReference>
<dbReference type="InterPro" id="IPR039422">
    <property type="entry name" value="MarR/SlyA-like"/>
</dbReference>
<gene>
    <name evidence="4" type="ORF">IDM40_23295</name>
</gene>
<dbReference type="PRINTS" id="PR00598">
    <property type="entry name" value="HTHMARR"/>
</dbReference>
<evidence type="ECO:0000313" key="5">
    <source>
        <dbReference type="Proteomes" id="UP000806528"/>
    </source>
</evidence>
<evidence type="ECO:0000256" key="1">
    <source>
        <dbReference type="ARBA" id="ARBA00004496"/>
    </source>
</evidence>
<evidence type="ECO:0000259" key="3">
    <source>
        <dbReference type="PROSITE" id="PS50995"/>
    </source>
</evidence>
<dbReference type="InterPro" id="IPR000835">
    <property type="entry name" value="HTH_MarR-typ"/>
</dbReference>
<dbReference type="InterPro" id="IPR036388">
    <property type="entry name" value="WH-like_DNA-bd_sf"/>
</dbReference>
<accession>A0ABR9PCY6</accession>
<evidence type="ECO:0000313" key="4">
    <source>
        <dbReference type="EMBL" id="MBE3001595.1"/>
    </source>
</evidence>
<feature type="domain" description="HTH marR-type" evidence="3">
    <location>
        <begin position="13"/>
        <end position="143"/>
    </location>
</feature>
<dbReference type="InterPro" id="IPR036390">
    <property type="entry name" value="WH_DNA-bd_sf"/>
</dbReference>
<organism evidence="4 5">
    <name type="scientific">Nocardiopsis coralli</name>
    <dbReference type="NCBI Taxonomy" id="2772213"/>
    <lineage>
        <taxon>Bacteria</taxon>
        <taxon>Bacillati</taxon>
        <taxon>Actinomycetota</taxon>
        <taxon>Actinomycetes</taxon>
        <taxon>Streptosporangiales</taxon>
        <taxon>Nocardiopsidaceae</taxon>
        <taxon>Nocardiopsis</taxon>
    </lineage>
</organism>
<dbReference type="Gene3D" id="1.10.10.10">
    <property type="entry name" value="Winged helix-like DNA-binding domain superfamily/Winged helix DNA-binding domain"/>
    <property type="match status" value="1"/>
</dbReference>
<dbReference type="SMART" id="SM00347">
    <property type="entry name" value="HTH_MARR"/>
    <property type="match status" value="1"/>
</dbReference>
<dbReference type="Proteomes" id="UP000806528">
    <property type="component" value="Unassembled WGS sequence"/>
</dbReference>
<dbReference type="PANTHER" id="PTHR33164:SF5">
    <property type="entry name" value="ORGANIC HYDROPEROXIDE RESISTANCE TRANSCRIPTIONAL REGULATOR"/>
    <property type="match status" value="1"/>
</dbReference>
<dbReference type="PANTHER" id="PTHR33164">
    <property type="entry name" value="TRANSCRIPTIONAL REGULATOR, MARR FAMILY"/>
    <property type="match status" value="1"/>
</dbReference>
<keyword evidence="5" id="KW-1185">Reference proteome</keyword>
<comment type="caution">
    <text evidence="4">The sequence shown here is derived from an EMBL/GenBank/DDBJ whole genome shotgun (WGS) entry which is preliminary data.</text>
</comment>
<feature type="region of interest" description="Disordered" evidence="2">
    <location>
        <begin position="142"/>
        <end position="172"/>
    </location>
</feature>
<dbReference type="EMBL" id="JADBGI010000026">
    <property type="protein sequence ID" value="MBE3001595.1"/>
    <property type="molecule type" value="Genomic_DNA"/>
</dbReference>
<proteinExistence type="predicted"/>
<dbReference type="SUPFAM" id="SSF46785">
    <property type="entry name" value="Winged helix' DNA-binding domain"/>
    <property type="match status" value="1"/>
</dbReference>
<comment type="subcellular location">
    <subcellularLocation>
        <location evidence="1">Cytoplasm</location>
    </subcellularLocation>
</comment>
<evidence type="ECO:0000256" key="2">
    <source>
        <dbReference type="SAM" id="MobiDB-lite"/>
    </source>
</evidence>
<sequence>MAHEAGADRLALDNQLCFSLYTASRALTGFYRELLEDLGLTYPQYLVMLVLWERGPLTVKELGSALHLDSGTLSPLLRRLQGAGLITRERADEDERIVRVAPTEDGARLRERAHSIPDSLLCATELSTERARALRESLDAVTRAVEGRDERARPAQDTNTPDPGPAEGRERQ</sequence>
<name>A0ABR9PCY6_9ACTN</name>
<dbReference type="Pfam" id="PF01047">
    <property type="entry name" value="MarR"/>
    <property type="match status" value="1"/>
</dbReference>
<feature type="compositionally biased region" description="Basic and acidic residues" evidence="2">
    <location>
        <begin position="145"/>
        <end position="154"/>
    </location>
</feature>